<dbReference type="Proteomes" id="UP000663829">
    <property type="component" value="Unassembled WGS sequence"/>
</dbReference>
<dbReference type="EMBL" id="CAJNOQ010000269">
    <property type="protein sequence ID" value="CAF0780314.1"/>
    <property type="molecule type" value="Genomic_DNA"/>
</dbReference>
<dbReference type="SUPFAM" id="SSF53335">
    <property type="entry name" value="S-adenosyl-L-methionine-dependent methyltransferases"/>
    <property type="match status" value="2"/>
</dbReference>
<dbReference type="InterPro" id="IPR013216">
    <property type="entry name" value="Methyltransf_11"/>
</dbReference>
<evidence type="ECO:0000256" key="4">
    <source>
        <dbReference type="ARBA" id="ARBA00023268"/>
    </source>
</evidence>
<proteinExistence type="inferred from homology"/>
<sequence>MNLLPKAVEEFRDTSYWDKFFENVGQEAFEWYSDYCDLEPVLNKYVKPKDSVLIIGCGNSRLSNDLYDSGIENIHNIDISETVINKMQKDNRRRNKMIYSTMDARQMTYNDDQFSVVLDKGTIDALMSNKSVQVLSDIDQILTEVARVIRSNGRFICISQWLLRYHHIVTKKNFSLPVFAFVFTKMNINPPFIEIQLYNSSNLFRCNSLDKAIETVQECQITCFKKYEFKQKFVSGGETPTIDFFDTKTNLKRYQIIATNSKTKYKQLFAAFIVPKGRNRDWLFATSAGRQDVINSAKYNCLIFIYLQSDQIYIDLDQVKAETSSIVVDFKPVNLPHNTKIPFLSSAEGIGDVHMCERSASELSGPYLIEDCKYENEWKRRLIFESNPTVIQSEVNLKVITNEAGDISRIPDHSILNDDYHGAILCCLQALYMDQKNLSRILLIGLGGGILGTKLAKTFPQTSLTGIDIDSEIVKIGKKWFGFDESDERIQSIVIDGLEFLATTSQQSKQQYDTIILDVNNGDPQSPLRCPAPSFLDEQVLKNIKSSLTETGLFVMNFASRTSDNRSDCIKKLMSYFKYVYTIKLDEDINEVIFCCEYEWKNPSVKDLNKIKNSWKILSVDLNDLFAKLTLQK</sequence>
<keyword evidence="2" id="KW-0489">Methyltransferase</keyword>
<evidence type="ECO:0000256" key="1">
    <source>
        <dbReference type="ARBA" id="ARBA00008361"/>
    </source>
</evidence>
<evidence type="ECO:0000313" key="8">
    <source>
        <dbReference type="Proteomes" id="UP000663829"/>
    </source>
</evidence>
<dbReference type="CDD" id="cd02440">
    <property type="entry name" value="AdoMet_MTases"/>
    <property type="match status" value="1"/>
</dbReference>
<dbReference type="EMBL" id="CAJOBC010000269">
    <property type="protein sequence ID" value="CAF3563409.1"/>
    <property type="molecule type" value="Genomic_DNA"/>
</dbReference>
<name>A0A813REG3_9BILA</name>
<protein>
    <recommendedName>
        <fullName evidence="5">Methyltransferase type 11 domain-containing protein</fullName>
    </recommendedName>
</protein>
<dbReference type="InterPro" id="IPR029063">
    <property type="entry name" value="SAM-dependent_MTases_sf"/>
</dbReference>
<evidence type="ECO:0000256" key="3">
    <source>
        <dbReference type="ARBA" id="ARBA00022679"/>
    </source>
</evidence>
<dbReference type="GO" id="GO:0032259">
    <property type="term" value="P:methylation"/>
    <property type="evidence" value="ECO:0007669"/>
    <property type="project" value="UniProtKB-KW"/>
</dbReference>
<gene>
    <name evidence="6" type="ORF">GPM918_LOCUS2426</name>
    <name evidence="7" type="ORF">SRO942_LOCUS2426</name>
</gene>
<dbReference type="InterPro" id="IPR051419">
    <property type="entry name" value="Lys/N-term_MeTrsfase_sf"/>
</dbReference>
<organism evidence="6 8">
    <name type="scientific">Didymodactylos carnosus</name>
    <dbReference type="NCBI Taxonomy" id="1234261"/>
    <lineage>
        <taxon>Eukaryota</taxon>
        <taxon>Metazoa</taxon>
        <taxon>Spiralia</taxon>
        <taxon>Gnathifera</taxon>
        <taxon>Rotifera</taxon>
        <taxon>Eurotatoria</taxon>
        <taxon>Bdelloidea</taxon>
        <taxon>Philodinida</taxon>
        <taxon>Philodinidae</taxon>
        <taxon>Didymodactylos</taxon>
    </lineage>
</organism>
<evidence type="ECO:0000259" key="5">
    <source>
        <dbReference type="Pfam" id="PF08241"/>
    </source>
</evidence>
<dbReference type="PANTHER" id="PTHR12176:SF78">
    <property type="entry name" value="EEF1A LYSINE AND N-TERMINAL METHYLTRANSFERASE"/>
    <property type="match status" value="1"/>
</dbReference>
<reference evidence="6" key="1">
    <citation type="submission" date="2021-02" db="EMBL/GenBank/DDBJ databases">
        <authorList>
            <person name="Nowell W R."/>
        </authorList>
    </citation>
    <scope>NUCLEOTIDE SEQUENCE</scope>
</reference>
<accession>A0A813REG3</accession>
<dbReference type="AlphaFoldDB" id="A0A813REG3"/>
<dbReference type="Gene3D" id="3.40.50.150">
    <property type="entry name" value="Vaccinia Virus protein VP39"/>
    <property type="match status" value="2"/>
</dbReference>
<evidence type="ECO:0000313" key="7">
    <source>
        <dbReference type="EMBL" id="CAF3563409.1"/>
    </source>
</evidence>
<dbReference type="GO" id="GO:0008168">
    <property type="term" value="F:methyltransferase activity"/>
    <property type="evidence" value="ECO:0007669"/>
    <property type="project" value="UniProtKB-KW"/>
</dbReference>
<dbReference type="Pfam" id="PF08241">
    <property type="entry name" value="Methyltransf_11"/>
    <property type="match status" value="1"/>
</dbReference>
<keyword evidence="3" id="KW-0808">Transferase</keyword>
<comment type="similarity">
    <text evidence="1">Belongs to the methyltransferase superfamily.</text>
</comment>
<keyword evidence="8" id="KW-1185">Reference proteome</keyword>
<feature type="domain" description="Methyltransferase type 11" evidence="5">
    <location>
        <begin position="55"/>
        <end position="157"/>
    </location>
</feature>
<keyword evidence="4" id="KW-0511">Multifunctional enzyme</keyword>
<dbReference type="PANTHER" id="PTHR12176">
    <property type="entry name" value="SAM-DEPENDENT METHYLTRANSFERASE SUPERFAMILY PROTEIN"/>
    <property type="match status" value="1"/>
</dbReference>
<evidence type="ECO:0000313" key="6">
    <source>
        <dbReference type="EMBL" id="CAF0780314.1"/>
    </source>
</evidence>
<dbReference type="OrthoDB" id="411785at2759"/>
<comment type="caution">
    <text evidence="6">The sequence shown here is derived from an EMBL/GenBank/DDBJ whole genome shotgun (WGS) entry which is preliminary data.</text>
</comment>
<evidence type="ECO:0000256" key="2">
    <source>
        <dbReference type="ARBA" id="ARBA00022603"/>
    </source>
</evidence>
<dbReference type="Proteomes" id="UP000681722">
    <property type="component" value="Unassembled WGS sequence"/>
</dbReference>
<dbReference type="Pfam" id="PF01564">
    <property type="entry name" value="Spermine_synth"/>
    <property type="match status" value="1"/>
</dbReference>